<proteinExistence type="predicted"/>
<accession>A0A0A8X8W8</accession>
<dbReference type="OrthoDB" id="9813172at2"/>
<feature type="transmembrane region" description="Helical" evidence="1">
    <location>
        <begin position="163"/>
        <end position="180"/>
    </location>
</feature>
<dbReference type="InterPro" id="IPR011737">
    <property type="entry name" value="CHP02206_TP0381"/>
</dbReference>
<dbReference type="EMBL" id="BASE01000119">
    <property type="protein sequence ID" value="GAM16353.1"/>
    <property type="molecule type" value="Genomic_DNA"/>
</dbReference>
<dbReference type="NCBIfam" id="TIGR02206">
    <property type="entry name" value="intg_mem_TP0381"/>
    <property type="match status" value="1"/>
</dbReference>
<dbReference type="AlphaFoldDB" id="A0A0A8X8W8"/>
<comment type="caution">
    <text evidence="2">The sequence shown here is derived from an EMBL/GenBank/DDBJ whole genome shotgun (WGS) entry which is preliminary data.</text>
</comment>
<keyword evidence="1" id="KW-1133">Transmembrane helix</keyword>
<dbReference type="STRING" id="1321606.SAMD00020551_4543"/>
<feature type="transmembrane region" description="Helical" evidence="1">
    <location>
        <begin position="80"/>
        <end position="97"/>
    </location>
</feature>
<gene>
    <name evidence="2" type="ORF">SAMD00020551_4543</name>
</gene>
<protein>
    <submittedName>
        <fullName evidence="2">YwaF</fullName>
    </submittedName>
</protein>
<evidence type="ECO:0000313" key="3">
    <source>
        <dbReference type="Proteomes" id="UP000031014"/>
    </source>
</evidence>
<feature type="transmembrane region" description="Helical" evidence="1">
    <location>
        <begin position="207"/>
        <end position="229"/>
    </location>
</feature>
<evidence type="ECO:0000256" key="1">
    <source>
        <dbReference type="SAM" id="Phobius"/>
    </source>
</evidence>
<keyword evidence="1" id="KW-0472">Membrane</keyword>
<name>A0A0A8X8W8_MESS1</name>
<feature type="transmembrane region" description="Helical" evidence="1">
    <location>
        <begin position="131"/>
        <end position="151"/>
    </location>
</feature>
<keyword evidence="1" id="KW-0812">Transmembrane</keyword>
<reference evidence="2 3" key="1">
    <citation type="submission" date="2013-06" db="EMBL/GenBank/DDBJ databases">
        <title>Whole genome shotgun sequence of Bacillus selenatarsenatis SF-1.</title>
        <authorList>
            <person name="Kuroda M."/>
            <person name="Sei K."/>
            <person name="Yamashita M."/>
            <person name="Ike M."/>
        </authorList>
    </citation>
    <scope>NUCLEOTIDE SEQUENCE [LARGE SCALE GENOMIC DNA]</scope>
    <source>
        <strain evidence="2 3">SF-1</strain>
    </source>
</reference>
<dbReference type="RefSeq" id="WP_041967957.1">
    <property type="nucleotide sequence ID" value="NZ_BASE01000119.1"/>
</dbReference>
<dbReference type="Proteomes" id="UP000031014">
    <property type="component" value="Unassembled WGS sequence"/>
</dbReference>
<dbReference type="Pfam" id="PF14808">
    <property type="entry name" value="TMEM164"/>
    <property type="match status" value="1"/>
</dbReference>
<organism evidence="2 3">
    <name type="scientific">Mesobacillus selenatarsenatis (strain DSM 18680 / JCM 14380 / FERM P-15431 / SF-1)</name>
    <dbReference type="NCBI Taxonomy" id="1321606"/>
    <lineage>
        <taxon>Bacteria</taxon>
        <taxon>Bacillati</taxon>
        <taxon>Bacillota</taxon>
        <taxon>Bacilli</taxon>
        <taxon>Bacillales</taxon>
        <taxon>Bacillaceae</taxon>
        <taxon>Mesobacillus</taxon>
    </lineage>
</organism>
<feature type="transmembrane region" description="Helical" evidence="1">
    <location>
        <begin position="104"/>
        <end position="125"/>
    </location>
</feature>
<feature type="transmembrane region" description="Helical" evidence="1">
    <location>
        <begin position="20"/>
        <end position="37"/>
    </location>
</feature>
<evidence type="ECO:0000313" key="2">
    <source>
        <dbReference type="EMBL" id="GAM16353.1"/>
    </source>
</evidence>
<sequence length="244" mass="28741">MEWFGHSNQDFDFDMFSASHYTILVICVLVNTFIFANRKKLSDERWRKAELVTALSLILIEITNHLWMYKHAVWKLGRSMPLELCNIGLLLAIGLLLTRKKIYFELLFFIALLGATQAIITPALTYDFPHFRFFHFFYAHLMIVWVTLYFLWAKGYYPTFSSVIKVVLFINLLLPAILFINKAADGNYWFLRHKPKSPSFMDLLGPYPWYILSLESLLVFLSLIVWLCLRIWLKGDKRTSFSES</sequence>
<keyword evidence="3" id="KW-1185">Reference proteome</keyword>
<feature type="transmembrane region" description="Helical" evidence="1">
    <location>
        <begin position="49"/>
        <end position="68"/>
    </location>
</feature>